<feature type="domain" description="Minor capsid protein P8 central region" evidence="1">
    <location>
        <begin position="46"/>
        <end position="164"/>
    </location>
</feature>
<protein>
    <recommendedName>
        <fullName evidence="1">Minor capsid protein P8 central region domain-containing protein</fullName>
    </recommendedName>
</protein>
<dbReference type="InterPro" id="IPR043916">
    <property type="entry name" value="P8_CR"/>
</dbReference>
<dbReference type="Pfam" id="PF19065">
    <property type="entry name" value="P8_CR"/>
    <property type="match status" value="1"/>
</dbReference>
<evidence type="ECO:0000259" key="1">
    <source>
        <dbReference type="Pfam" id="PF19065"/>
    </source>
</evidence>
<dbReference type="EMBL" id="MN739271">
    <property type="protein sequence ID" value="QHS96314.1"/>
    <property type="molecule type" value="Genomic_DNA"/>
</dbReference>
<accession>A0A6C0BXQ0</accession>
<reference evidence="2" key="1">
    <citation type="journal article" date="2020" name="Nature">
        <title>Giant virus diversity and host interactions through global metagenomics.</title>
        <authorList>
            <person name="Schulz F."/>
            <person name="Roux S."/>
            <person name="Paez-Espino D."/>
            <person name="Jungbluth S."/>
            <person name="Walsh D.A."/>
            <person name="Denef V.J."/>
            <person name="McMahon K.D."/>
            <person name="Konstantinidis K.T."/>
            <person name="Eloe-Fadrosh E.A."/>
            <person name="Kyrpides N.C."/>
            <person name="Woyke T."/>
        </authorList>
    </citation>
    <scope>NUCLEOTIDE SEQUENCE</scope>
    <source>
        <strain evidence="2">GVMAG-M-3300020166-18</strain>
    </source>
</reference>
<sequence length="166" mass="19423">MFSNVNFNGRVNLIDQPNTDTLFGLYDKNKSNKTSFRDALKGVKQDNNLSLAFFSKENLQIIQNGLRAGVHKMSQKKYVIAEQSYDNIKLIMQDAYYEHALNHPTNIASQIDTINHKIFEKYVPRLYGEYVGYINYRNDASTIKEPMFYPKQSGDKDFKNLEYKKW</sequence>
<dbReference type="AlphaFoldDB" id="A0A6C0BXQ0"/>
<name>A0A6C0BXQ0_9ZZZZ</name>
<evidence type="ECO:0000313" key="2">
    <source>
        <dbReference type="EMBL" id="QHS96314.1"/>
    </source>
</evidence>
<organism evidence="2">
    <name type="scientific">viral metagenome</name>
    <dbReference type="NCBI Taxonomy" id="1070528"/>
    <lineage>
        <taxon>unclassified sequences</taxon>
        <taxon>metagenomes</taxon>
        <taxon>organismal metagenomes</taxon>
    </lineage>
</organism>
<proteinExistence type="predicted"/>